<evidence type="ECO:0000313" key="1">
    <source>
        <dbReference type="EMBL" id="SMA47752.1"/>
    </source>
</evidence>
<protein>
    <recommendedName>
        <fullName evidence="3">PasA protein</fullName>
    </recommendedName>
</protein>
<dbReference type="Proteomes" id="UP000196573">
    <property type="component" value="Unassembled WGS sequence"/>
</dbReference>
<dbReference type="Pfam" id="PF20227">
    <property type="entry name" value="DUF6586"/>
    <property type="match status" value="1"/>
</dbReference>
<organism evidence="1 2">
    <name type="scientific">Parendozoicomonas haliclonae</name>
    <dbReference type="NCBI Taxonomy" id="1960125"/>
    <lineage>
        <taxon>Bacteria</taxon>
        <taxon>Pseudomonadati</taxon>
        <taxon>Pseudomonadota</taxon>
        <taxon>Gammaproteobacteria</taxon>
        <taxon>Oceanospirillales</taxon>
        <taxon>Endozoicomonadaceae</taxon>
        <taxon>Parendozoicomonas</taxon>
    </lineage>
</organism>
<accession>A0A1X7AKY2</accession>
<keyword evidence="2" id="KW-1185">Reference proteome</keyword>
<dbReference type="AlphaFoldDB" id="A0A1X7AKY2"/>
<evidence type="ECO:0008006" key="3">
    <source>
        <dbReference type="Google" id="ProtNLM"/>
    </source>
</evidence>
<dbReference type="OrthoDB" id="6104212at2"/>
<gene>
    <name evidence="1" type="ORF">EHSB41UT_02543</name>
</gene>
<dbReference type="InterPro" id="IPR046493">
    <property type="entry name" value="DUF6586"/>
</dbReference>
<name>A0A1X7AKY2_9GAMM</name>
<evidence type="ECO:0000313" key="2">
    <source>
        <dbReference type="Proteomes" id="UP000196573"/>
    </source>
</evidence>
<proteinExistence type="predicted"/>
<dbReference type="EMBL" id="FWPT01000005">
    <property type="protein sequence ID" value="SMA47752.1"/>
    <property type="molecule type" value="Genomic_DNA"/>
</dbReference>
<dbReference type="RefSeq" id="WP_087110420.1">
    <property type="nucleotide sequence ID" value="NZ_CBCSCN010000003.1"/>
</dbReference>
<reference evidence="1 2" key="1">
    <citation type="submission" date="2017-03" db="EMBL/GenBank/DDBJ databases">
        <authorList>
            <person name="Afonso C.L."/>
            <person name="Miller P.J."/>
            <person name="Scott M.A."/>
            <person name="Spackman E."/>
            <person name="Goraichik I."/>
            <person name="Dimitrov K.M."/>
            <person name="Suarez D.L."/>
            <person name="Swayne D.E."/>
        </authorList>
    </citation>
    <scope>NUCLEOTIDE SEQUENCE [LARGE SCALE GENOMIC DNA]</scope>
    <source>
        <strain evidence="1">SB41UT1</strain>
    </source>
</reference>
<sequence>MSELAGFTNKKLVMAAAQVRVMAQEEGLAQQSFQEGALSHLYSALTGLLGEVLASHQLAVAPISPEQAQLLLKQNNVHSGLAEEILHLAHDGWGRDMLRAYAMQQSFNTAAQMFQGGETLIARFSDGHPVQQDTVTVESLKLWQNAMQELIQNIRGQMQEW</sequence>